<dbReference type="PROSITE" id="PS00678">
    <property type="entry name" value="WD_REPEATS_1"/>
    <property type="match status" value="3"/>
</dbReference>
<name>A0A9P5TCV8_9AGAM</name>
<dbReference type="OrthoDB" id="407922at2759"/>
<dbReference type="PROSITE" id="PS50082">
    <property type="entry name" value="WD_REPEATS_2"/>
    <property type="match status" value="9"/>
</dbReference>
<dbReference type="GO" id="GO:0032040">
    <property type="term" value="C:small-subunit processome"/>
    <property type="evidence" value="ECO:0007669"/>
    <property type="project" value="TreeGrafter"/>
</dbReference>
<evidence type="ECO:0000256" key="6">
    <source>
        <dbReference type="PROSITE-ProRule" id="PRU00221"/>
    </source>
</evidence>
<dbReference type="InterPro" id="IPR051570">
    <property type="entry name" value="TBC1_cilium_biogenesis"/>
</dbReference>
<dbReference type="PANTHER" id="PTHR19853">
    <property type="entry name" value="WD REPEAT CONTAINING PROTEIN 3 WDR3"/>
    <property type="match status" value="1"/>
</dbReference>
<evidence type="ECO:0000313" key="9">
    <source>
        <dbReference type="EMBL" id="KAF8484953.1"/>
    </source>
</evidence>
<dbReference type="InterPro" id="IPR036322">
    <property type="entry name" value="WD40_repeat_dom_sf"/>
</dbReference>
<evidence type="ECO:0000256" key="4">
    <source>
        <dbReference type="ARBA" id="ARBA00023242"/>
    </source>
</evidence>
<dbReference type="InterPro" id="IPR020472">
    <property type="entry name" value="WD40_PAC1"/>
</dbReference>
<evidence type="ECO:0000256" key="3">
    <source>
        <dbReference type="ARBA" id="ARBA00022737"/>
    </source>
</evidence>
<feature type="repeat" description="WD" evidence="6">
    <location>
        <begin position="432"/>
        <end position="466"/>
    </location>
</feature>
<reference evidence="9" key="1">
    <citation type="submission" date="2019-10" db="EMBL/GenBank/DDBJ databases">
        <authorList>
            <consortium name="DOE Joint Genome Institute"/>
            <person name="Kuo A."/>
            <person name="Miyauchi S."/>
            <person name="Kiss E."/>
            <person name="Drula E."/>
            <person name="Kohler A."/>
            <person name="Sanchez-Garcia M."/>
            <person name="Andreopoulos B."/>
            <person name="Barry K.W."/>
            <person name="Bonito G."/>
            <person name="Buee M."/>
            <person name="Carver A."/>
            <person name="Chen C."/>
            <person name="Cichocki N."/>
            <person name="Clum A."/>
            <person name="Culley D."/>
            <person name="Crous P.W."/>
            <person name="Fauchery L."/>
            <person name="Girlanda M."/>
            <person name="Hayes R."/>
            <person name="Keri Z."/>
            <person name="LaButti K."/>
            <person name="Lipzen A."/>
            <person name="Lombard V."/>
            <person name="Magnuson J."/>
            <person name="Maillard F."/>
            <person name="Morin E."/>
            <person name="Murat C."/>
            <person name="Nolan M."/>
            <person name="Ohm R."/>
            <person name="Pangilinan J."/>
            <person name="Pereira M."/>
            <person name="Perotto S."/>
            <person name="Peter M."/>
            <person name="Riley R."/>
            <person name="Sitrit Y."/>
            <person name="Stielow B."/>
            <person name="Szollosi G."/>
            <person name="Zifcakova L."/>
            <person name="Stursova M."/>
            <person name="Spatafora J.W."/>
            <person name="Tedersoo L."/>
            <person name="Vaario L.-M."/>
            <person name="Yamada A."/>
            <person name="Yan M."/>
            <person name="Wang P."/>
            <person name="Xu J."/>
            <person name="Bruns T."/>
            <person name="Baldrian P."/>
            <person name="Vilgalys R."/>
            <person name="Henrissat B."/>
            <person name="Grigoriev I.V."/>
            <person name="Hibbett D."/>
            <person name="Nagy L.G."/>
            <person name="Martin F.M."/>
        </authorList>
    </citation>
    <scope>NUCLEOTIDE SEQUENCE</scope>
    <source>
        <strain evidence="9">Prilba</strain>
    </source>
</reference>
<feature type="repeat" description="WD" evidence="6">
    <location>
        <begin position="570"/>
        <end position="602"/>
    </location>
</feature>
<proteinExistence type="inferred from homology"/>
<feature type="repeat" description="WD" evidence="6">
    <location>
        <begin position="612"/>
        <end position="644"/>
    </location>
</feature>
<dbReference type="GO" id="GO:0034388">
    <property type="term" value="C:Pwp2p-containing subcomplex of 90S preribosome"/>
    <property type="evidence" value="ECO:0007669"/>
    <property type="project" value="TreeGrafter"/>
</dbReference>
<dbReference type="EMBL" id="WHVB01000003">
    <property type="protein sequence ID" value="KAF8484953.1"/>
    <property type="molecule type" value="Genomic_DNA"/>
</dbReference>
<evidence type="ECO:0000256" key="1">
    <source>
        <dbReference type="ARBA" id="ARBA00004604"/>
    </source>
</evidence>
<keyword evidence="3" id="KW-0677">Repeat</keyword>
<reference evidence="9" key="2">
    <citation type="journal article" date="2020" name="Nat. Commun.">
        <title>Large-scale genome sequencing of mycorrhizal fungi provides insights into the early evolution of symbiotic traits.</title>
        <authorList>
            <person name="Miyauchi S."/>
            <person name="Kiss E."/>
            <person name="Kuo A."/>
            <person name="Drula E."/>
            <person name="Kohler A."/>
            <person name="Sanchez-Garcia M."/>
            <person name="Morin E."/>
            <person name="Andreopoulos B."/>
            <person name="Barry K.W."/>
            <person name="Bonito G."/>
            <person name="Buee M."/>
            <person name="Carver A."/>
            <person name="Chen C."/>
            <person name="Cichocki N."/>
            <person name="Clum A."/>
            <person name="Culley D."/>
            <person name="Crous P.W."/>
            <person name="Fauchery L."/>
            <person name="Girlanda M."/>
            <person name="Hayes R.D."/>
            <person name="Keri Z."/>
            <person name="LaButti K."/>
            <person name="Lipzen A."/>
            <person name="Lombard V."/>
            <person name="Magnuson J."/>
            <person name="Maillard F."/>
            <person name="Murat C."/>
            <person name="Nolan M."/>
            <person name="Ohm R.A."/>
            <person name="Pangilinan J."/>
            <person name="Pereira M.F."/>
            <person name="Perotto S."/>
            <person name="Peter M."/>
            <person name="Pfister S."/>
            <person name="Riley R."/>
            <person name="Sitrit Y."/>
            <person name="Stielow J.B."/>
            <person name="Szollosi G."/>
            <person name="Zifcakova L."/>
            <person name="Stursova M."/>
            <person name="Spatafora J.W."/>
            <person name="Tedersoo L."/>
            <person name="Vaario L.M."/>
            <person name="Yamada A."/>
            <person name="Yan M."/>
            <person name="Wang P."/>
            <person name="Xu J."/>
            <person name="Bruns T."/>
            <person name="Baldrian P."/>
            <person name="Vilgalys R."/>
            <person name="Dunand C."/>
            <person name="Henrissat B."/>
            <person name="Grigoriev I.V."/>
            <person name="Hibbett D."/>
            <person name="Nagy L.G."/>
            <person name="Martin F.M."/>
        </authorList>
    </citation>
    <scope>NUCLEOTIDE SEQUENCE</scope>
    <source>
        <strain evidence="9">Prilba</strain>
    </source>
</reference>
<comment type="subcellular location">
    <subcellularLocation>
        <location evidence="1">Nucleus</location>
        <location evidence="1">Nucleolus</location>
    </subcellularLocation>
</comment>
<dbReference type="Gene3D" id="2.130.10.10">
    <property type="entry name" value="YVTN repeat-like/Quinoprotein amine dehydrogenase"/>
    <property type="match status" value="4"/>
</dbReference>
<dbReference type="PANTHER" id="PTHR19853:SF0">
    <property type="entry name" value="WD REPEAT-CONTAINING PROTEIN 3"/>
    <property type="match status" value="1"/>
</dbReference>
<comment type="similarity">
    <text evidence="5">Belongs to the WD repeat WDR3/UTP12 family.</text>
</comment>
<feature type="repeat" description="WD" evidence="6">
    <location>
        <begin position="7"/>
        <end position="48"/>
    </location>
</feature>
<keyword evidence="2 6" id="KW-0853">WD repeat</keyword>
<dbReference type="FunFam" id="2.130.10.10:FF:000178">
    <property type="entry name" value="WD repeat domain 3"/>
    <property type="match status" value="1"/>
</dbReference>
<evidence type="ECO:0000313" key="10">
    <source>
        <dbReference type="Proteomes" id="UP000759537"/>
    </source>
</evidence>
<gene>
    <name evidence="9" type="ORF">DFH94DRAFT_255778</name>
</gene>
<dbReference type="SUPFAM" id="SSF50978">
    <property type="entry name" value="WD40 repeat-like"/>
    <property type="match status" value="2"/>
</dbReference>
<dbReference type="FunFam" id="2.130.10.10:FF:000157">
    <property type="entry name" value="WD repeat domain 3"/>
    <property type="match status" value="1"/>
</dbReference>
<protein>
    <submittedName>
        <fullName evidence="9">WD-repeat-containing protein</fullName>
    </submittedName>
</protein>
<accession>A0A9P5TCV8</accession>
<evidence type="ECO:0000256" key="5">
    <source>
        <dbReference type="ARBA" id="ARBA00038229"/>
    </source>
</evidence>
<dbReference type="Pfam" id="PF04003">
    <property type="entry name" value="Utp12"/>
    <property type="match status" value="1"/>
</dbReference>
<feature type="repeat" description="WD" evidence="6">
    <location>
        <begin position="146"/>
        <end position="187"/>
    </location>
</feature>
<dbReference type="InterPro" id="IPR019775">
    <property type="entry name" value="WD40_repeat_CS"/>
</dbReference>
<feature type="repeat" description="WD" evidence="6">
    <location>
        <begin position="351"/>
        <end position="391"/>
    </location>
</feature>
<dbReference type="InterPro" id="IPR001680">
    <property type="entry name" value="WD40_rpt"/>
</dbReference>
<dbReference type="Pfam" id="PF25172">
    <property type="entry name" value="Beta-prop_WDR3_2nd"/>
    <property type="match status" value="1"/>
</dbReference>
<dbReference type="AlphaFoldDB" id="A0A9P5TCV8"/>
<feature type="region of interest" description="Disordered" evidence="7">
    <location>
        <begin position="248"/>
        <end position="273"/>
    </location>
</feature>
<organism evidence="9 10">
    <name type="scientific">Russula ochroleuca</name>
    <dbReference type="NCBI Taxonomy" id="152965"/>
    <lineage>
        <taxon>Eukaryota</taxon>
        <taxon>Fungi</taxon>
        <taxon>Dikarya</taxon>
        <taxon>Basidiomycota</taxon>
        <taxon>Agaricomycotina</taxon>
        <taxon>Agaricomycetes</taxon>
        <taxon>Russulales</taxon>
        <taxon>Russulaceae</taxon>
        <taxon>Russula</taxon>
    </lineage>
</organism>
<evidence type="ECO:0000259" key="8">
    <source>
        <dbReference type="Pfam" id="PF04003"/>
    </source>
</evidence>
<dbReference type="PROSITE" id="PS50294">
    <property type="entry name" value="WD_REPEATS_REGION"/>
    <property type="match status" value="8"/>
</dbReference>
<feature type="repeat" description="WD" evidence="6">
    <location>
        <begin position="49"/>
        <end position="82"/>
    </location>
</feature>
<dbReference type="GO" id="GO:0030490">
    <property type="term" value="P:maturation of SSU-rRNA"/>
    <property type="evidence" value="ECO:0007669"/>
    <property type="project" value="TreeGrafter"/>
</dbReference>
<evidence type="ECO:0000256" key="7">
    <source>
        <dbReference type="SAM" id="MobiDB-lite"/>
    </source>
</evidence>
<dbReference type="Proteomes" id="UP000759537">
    <property type="component" value="Unassembled WGS sequence"/>
</dbReference>
<comment type="caution">
    <text evidence="9">The sequence shown here is derived from an EMBL/GenBank/DDBJ whole genome shotgun (WGS) entry which is preliminary data.</text>
</comment>
<feature type="repeat" description="WD" evidence="6">
    <location>
        <begin position="528"/>
        <end position="569"/>
    </location>
</feature>
<feature type="repeat" description="WD" evidence="6">
    <location>
        <begin position="104"/>
        <end position="145"/>
    </location>
</feature>
<dbReference type="PRINTS" id="PR00320">
    <property type="entry name" value="GPROTEINBRPT"/>
</dbReference>
<keyword evidence="10" id="KW-1185">Reference proteome</keyword>
<dbReference type="CDD" id="cd00200">
    <property type="entry name" value="WD40"/>
    <property type="match status" value="2"/>
</dbReference>
<dbReference type="Pfam" id="PF25173">
    <property type="entry name" value="Beta-prop_WDR3_1st"/>
    <property type="match status" value="1"/>
</dbReference>
<sequence length="898" mass="100880">MMAMWHETGHRAEVTCIERSPKGGTFAVGYADGSIRLWDVASKSVVATFNGHKRAVTALAFDDAGARIASGSQDTDLILWDVISEAGLFRLKGHRDQITNIRILSKYPSSTPSTSTNATSWLLISSSKDTFLKLWDLSTQHCVQTVVAHRAEIWSLGLNPEQDLLLTGSNEGELKAWKIEPGALMDGIKESETGELSKAIHPISTLPLASPYRVSQIAFHPTLPYLFVQSNDRSVEIFRVRSDDDIRKKQARRKKRADAKAALGKGEKVNDVPDNGDAEKVELTDVFSPYLIVRATGKIKSFALPEEMRTKSATQICFALSNNAIEVYNVPKYTKSKENPPESARLYSLDLPGHRTDVRTLSLSSDDTLLASASNGSLKIWNTHTTSCIRTLECGHSVCSTFLPGDQYVVTGTKSGEMQIFDLSSSTLVETIKAHTATLWSIHVRPDQQALVTGGADKDVKFWNIEWRQSEHESGRRIISLVHTRTLKMTDDILSVRYSPNEKLLAVALLDSTVKVFYQDTLKFFLSLYGHKLPVLSMDISYDSKLIVTSSADKNVKIWGLDFGDCHKSIFAHDDSVMQVAFEKKSHYFWTAGKDKLLKYWDGDKFQNIQKLEGHHGEIWSLAVSNFANFVVTGSHDKSIRIWEKLDEPLFLEEERERDLEQLYESGLADILNQEDLPIGSGDPSAEVPTQTETTNVSKQTTETLMAGERIGEALELADREVEANLAYERAKEGLSEEQLAAIQPPPRNPLLAAQNLEPEEWVLKTIEGVQSAALHDALLVLPFSKVMSLMVYLNLWAQREWNIPLVSRILFFLLKTHHHQIVANRTMRTTFIPLRMHLRAALLRQKSTINYNLAALQFIRRQTDAQRTTQFYEEVGLDEQKVLAKITEGKKRKRVNI</sequence>
<dbReference type="InterPro" id="IPR007148">
    <property type="entry name" value="SSU_processome_Utp12"/>
</dbReference>
<feature type="domain" description="Small-subunit processome Utp12" evidence="8">
    <location>
        <begin position="760"/>
        <end position="861"/>
    </location>
</feature>
<dbReference type="GO" id="GO:0030515">
    <property type="term" value="F:snoRNA binding"/>
    <property type="evidence" value="ECO:0007669"/>
    <property type="project" value="TreeGrafter"/>
</dbReference>
<dbReference type="SMART" id="SM00320">
    <property type="entry name" value="WD40"/>
    <property type="match status" value="12"/>
</dbReference>
<dbReference type="InterPro" id="IPR015943">
    <property type="entry name" value="WD40/YVTN_repeat-like_dom_sf"/>
</dbReference>
<evidence type="ECO:0000256" key="2">
    <source>
        <dbReference type="ARBA" id="ARBA00022574"/>
    </source>
</evidence>
<keyword evidence="4" id="KW-0539">Nucleus</keyword>